<feature type="compositionally biased region" description="Low complexity" evidence="1">
    <location>
        <begin position="230"/>
        <end position="241"/>
    </location>
</feature>
<dbReference type="EMBL" id="CDMY01000447">
    <property type="protein sequence ID" value="CEM13777.1"/>
    <property type="molecule type" value="Genomic_DNA"/>
</dbReference>
<dbReference type="AlphaFoldDB" id="A0A0G4FJH5"/>
<name>A0A0G4FJH5_VITBC</name>
<reference evidence="2 3" key="1">
    <citation type="submission" date="2014-11" db="EMBL/GenBank/DDBJ databases">
        <authorList>
            <person name="Zhu J."/>
            <person name="Qi W."/>
            <person name="Song R."/>
        </authorList>
    </citation>
    <scope>NUCLEOTIDE SEQUENCE [LARGE SCALE GENOMIC DNA]</scope>
</reference>
<dbReference type="OrthoDB" id="1918at2759"/>
<protein>
    <recommendedName>
        <fullName evidence="4">Rgp1-domain-containing protein</fullName>
    </recommendedName>
</protein>
<feature type="compositionally biased region" description="Gly residues" evidence="1">
    <location>
        <begin position="410"/>
        <end position="426"/>
    </location>
</feature>
<dbReference type="InterPro" id="IPR014848">
    <property type="entry name" value="Rgp1"/>
</dbReference>
<evidence type="ECO:0000256" key="1">
    <source>
        <dbReference type="SAM" id="MobiDB-lite"/>
    </source>
</evidence>
<dbReference type="PANTHER" id="PTHR12507">
    <property type="entry name" value="REDUCED GROWTH PHENOTYPE 1 RGP1, YEAST -RELATED"/>
    <property type="match status" value="1"/>
</dbReference>
<evidence type="ECO:0000313" key="3">
    <source>
        <dbReference type="Proteomes" id="UP000041254"/>
    </source>
</evidence>
<organism evidence="2 3">
    <name type="scientific">Vitrella brassicaformis (strain CCMP3155)</name>
    <dbReference type="NCBI Taxonomy" id="1169540"/>
    <lineage>
        <taxon>Eukaryota</taxon>
        <taxon>Sar</taxon>
        <taxon>Alveolata</taxon>
        <taxon>Colpodellida</taxon>
        <taxon>Vitrellaceae</taxon>
        <taxon>Vitrella</taxon>
    </lineage>
</organism>
<evidence type="ECO:0000313" key="2">
    <source>
        <dbReference type="EMBL" id="CEM13777.1"/>
    </source>
</evidence>
<dbReference type="Proteomes" id="UP000041254">
    <property type="component" value="Unassembled WGS sequence"/>
</dbReference>
<gene>
    <name evidence="2" type="ORF">Vbra_15585</name>
</gene>
<sequence length="703" mass="74801">MAEKTPVHLEVLLSQPGYFAGDVLRCNIILHQLSDVAVSLDARLVNLDYLMVQLCGQVTDPRLANMGLPRTHQVKGSTLYNPEDPYMTLSSGDGIGGGVSGVGSSSNLLFVSDPCVVCSDLNLAHMEANEARWFGFECLIPPFIPPSFSGTHTKYSYYLLLTCQKRSPRRVETMNPYLLSSHQSTAKVPVMIMGPRCNDLPLLPTLGPLILPDQDAARRRKGPLRPSPSSPSNLPALAASAPPQPIPIKSTTSTASSAARSVSSPAAPPAAATAASGGGSPNGTMSSPRLRHLGFDFQSRAWEGGGSHSQISMLKGVGCGRGVWHAYNYNAHHPPATLEANYALWQSSHSIRRHGPALLHVLHPLAPQDTHPATAAMKGRSRTSRSDDTDTDSLHGAPVRSASAGLLNGYEGGGGGGGGERGGGVHPGRRRSSIFDEDDDDQEPSAPTVLSYRVSRSGVPVCVIQILSSDAATGKSPFLPAGGRSHPSVHLGAPIEINLDFSIAQVSIYEVSVSLIRVERSESDLPPAFLKDPSTKGSSGQAGRPPTPKGSPTVHRLVLMEEGQCVIHQLATQMTVYVPPTCPPTFETDMVSVSYALRFRFVSPGDEPQAMIGEDGDLAADRASTRPFPPSIRASDLVEFEWEIDVLVTPPPALPPVSTDRLSAYDPPQLLDGQEGGVELYSLKCNAALLGVDLQRMHRALLL</sequence>
<feature type="region of interest" description="Disordered" evidence="1">
    <location>
        <begin position="218"/>
        <end position="290"/>
    </location>
</feature>
<dbReference type="VEuPathDB" id="CryptoDB:Vbra_15585"/>
<keyword evidence="3" id="KW-1185">Reference proteome</keyword>
<feature type="region of interest" description="Disordered" evidence="1">
    <location>
        <begin position="525"/>
        <end position="553"/>
    </location>
</feature>
<dbReference type="InParanoid" id="A0A0G4FJH5"/>
<accession>A0A0G4FJH5</accession>
<feature type="compositionally biased region" description="Low complexity" evidence="1">
    <location>
        <begin position="250"/>
        <end position="275"/>
    </location>
</feature>
<proteinExistence type="predicted"/>
<feature type="region of interest" description="Disordered" evidence="1">
    <location>
        <begin position="369"/>
        <end position="447"/>
    </location>
</feature>
<evidence type="ECO:0008006" key="4">
    <source>
        <dbReference type="Google" id="ProtNLM"/>
    </source>
</evidence>